<accession>A0AAD7MQL4</accession>
<dbReference type="Proteomes" id="UP001215598">
    <property type="component" value="Unassembled WGS sequence"/>
</dbReference>
<proteinExistence type="predicted"/>
<evidence type="ECO:0000313" key="1">
    <source>
        <dbReference type="EMBL" id="KAJ7727627.1"/>
    </source>
</evidence>
<evidence type="ECO:0000313" key="2">
    <source>
        <dbReference type="Proteomes" id="UP001215598"/>
    </source>
</evidence>
<name>A0AAD7MQL4_9AGAR</name>
<sequence length="267" mass="28362">MAAALPSYSGAASAATMAAATGDEEGGEGGGISQPLITTSVAASRNSANRNSSRECRQTGGCSWTREVLGLLALTCHPVYMYPHVGIIRMLRLLMQAALDHYIQDFVPSKAVAVKSCRTLGEAGRDRISGREHEIRVGKVSSLAIAVVERYNSPPQCDGAGFACVTGRDTTCIRGGGILRADSESSPRTWHAVTAYLVPYQPRSGVSFSPPFFFADTRASDNEHYPSHSHAVEFEALLTGFQVTGGGIQAEFNLVNSANNTLGTFPF</sequence>
<protein>
    <submittedName>
        <fullName evidence="1">Uncharacterized protein</fullName>
    </submittedName>
</protein>
<dbReference type="EMBL" id="JARKIB010000178">
    <property type="protein sequence ID" value="KAJ7727627.1"/>
    <property type="molecule type" value="Genomic_DNA"/>
</dbReference>
<comment type="caution">
    <text evidence="1">The sequence shown here is derived from an EMBL/GenBank/DDBJ whole genome shotgun (WGS) entry which is preliminary data.</text>
</comment>
<reference evidence="1" key="1">
    <citation type="submission" date="2023-03" db="EMBL/GenBank/DDBJ databases">
        <title>Massive genome expansion in bonnet fungi (Mycena s.s.) driven by repeated elements and novel gene families across ecological guilds.</title>
        <authorList>
            <consortium name="Lawrence Berkeley National Laboratory"/>
            <person name="Harder C.B."/>
            <person name="Miyauchi S."/>
            <person name="Viragh M."/>
            <person name="Kuo A."/>
            <person name="Thoen E."/>
            <person name="Andreopoulos B."/>
            <person name="Lu D."/>
            <person name="Skrede I."/>
            <person name="Drula E."/>
            <person name="Henrissat B."/>
            <person name="Morin E."/>
            <person name="Kohler A."/>
            <person name="Barry K."/>
            <person name="LaButti K."/>
            <person name="Morin E."/>
            <person name="Salamov A."/>
            <person name="Lipzen A."/>
            <person name="Mereny Z."/>
            <person name="Hegedus B."/>
            <person name="Baldrian P."/>
            <person name="Stursova M."/>
            <person name="Weitz H."/>
            <person name="Taylor A."/>
            <person name="Grigoriev I.V."/>
            <person name="Nagy L.G."/>
            <person name="Martin F."/>
            <person name="Kauserud H."/>
        </authorList>
    </citation>
    <scope>NUCLEOTIDE SEQUENCE</scope>
    <source>
        <strain evidence="1">CBHHK182m</strain>
    </source>
</reference>
<keyword evidence="2" id="KW-1185">Reference proteome</keyword>
<gene>
    <name evidence="1" type="ORF">B0H16DRAFT_1778619</name>
</gene>
<dbReference type="AlphaFoldDB" id="A0AAD7MQL4"/>
<organism evidence="1 2">
    <name type="scientific">Mycena metata</name>
    <dbReference type="NCBI Taxonomy" id="1033252"/>
    <lineage>
        <taxon>Eukaryota</taxon>
        <taxon>Fungi</taxon>
        <taxon>Dikarya</taxon>
        <taxon>Basidiomycota</taxon>
        <taxon>Agaricomycotina</taxon>
        <taxon>Agaricomycetes</taxon>
        <taxon>Agaricomycetidae</taxon>
        <taxon>Agaricales</taxon>
        <taxon>Marasmiineae</taxon>
        <taxon>Mycenaceae</taxon>
        <taxon>Mycena</taxon>
    </lineage>
</organism>